<dbReference type="Gene3D" id="3.30.420.100">
    <property type="match status" value="1"/>
</dbReference>
<keyword evidence="4 7" id="KW-0689">Ribosomal protein</keyword>
<keyword evidence="9" id="KW-1185">Reference proteome</keyword>
<dbReference type="NCBIfam" id="TIGR00060">
    <property type="entry name" value="L18_bact"/>
    <property type="match status" value="1"/>
</dbReference>
<dbReference type="HAMAP" id="MF_01337_B">
    <property type="entry name" value="Ribosomal_uL18_B"/>
    <property type="match status" value="1"/>
</dbReference>
<evidence type="ECO:0000256" key="6">
    <source>
        <dbReference type="ARBA" id="ARBA00035197"/>
    </source>
</evidence>
<sequence>MNANLLFERRKRRVRTQLRKKSHGRPRLSVYRSNLNIYAQIIDDVGGQTLAQASTLDTDLKGQLKNGAGVEAAKLVGQLIAARALEHGVTEVVFDRGGYIYHGRVKALADAAREGGLSF</sequence>
<dbReference type="InterPro" id="IPR004389">
    <property type="entry name" value="Ribosomal_uL18_bac-type"/>
</dbReference>
<organism evidence="8 9">
    <name type="scientific">Tistrella bauzanensis</name>
    <dbReference type="NCBI Taxonomy" id="657419"/>
    <lineage>
        <taxon>Bacteria</taxon>
        <taxon>Pseudomonadati</taxon>
        <taxon>Pseudomonadota</taxon>
        <taxon>Alphaproteobacteria</taxon>
        <taxon>Geminicoccales</taxon>
        <taxon>Geminicoccaceae</taxon>
        <taxon>Tistrella</taxon>
    </lineage>
</organism>
<dbReference type="GO" id="GO:0005840">
    <property type="term" value="C:ribosome"/>
    <property type="evidence" value="ECO:0007669"/>
    <property type="project" value="UniProtKB-KW"/>
</dbReference>
<comment type="function">
    <text evidence="7">This is one of the proteins that bind and probably mediate the attachment of the 5S RNA into the large ribosomal subunit, where it forms part of the central protuberance.</text>
</comment>
<evidence type="ECO:0000256" key="2">
    <source>
        <dbReference type="ARBA" id="ARBA00022730"/>
    </source>
</evidence>
<dbReference type="RefSeq" id="WP_188577978.1">
    <property type="nucleotide sequence ID" value="NZ_BMDZ01000024.1"/>
</dbReference>
<dbReference type="SUPFAM" id="SSF53137">
    <property type="entry name" value="Translational machinery components"/>
    <property type="match status" value="1"/>
</dbReference>
<reference evidence="9" key="1">
    <citation type="journal article" date="2019" name="Int. J. Syst. Evol. Microbiol.">
        <title>The Global Catalogue of Microorganisms (GCM) 10K type strain sequencing project: providing services to taxonomists for standard genome sequencing and annotation.</title>
        <authorList>
            <consortium name="The Broad Institute Genomics Platform"/>
            <consortium name="The Broad Institute Genome Sequencing Center for Infectious Disease"/>
            <person name="Wu L."/>
            <person name="Ma J."/>
        </authorList>
    </citation>
    <scope>NUCLEOTIDE SEQUENCE [LARGE SCALE GENOMIC DNA]</scope>
    <source>
        <strain evidence="9">CGMCC 1.10188</strain>
    </source>
</reference>
<proteinExistence type="inferred from homology"/>
<evidence type="ECO:0000256" key="4">
    <source>
        <dbReference type="ARBA" id="ARBA00022980"/>
    </source>
</evidence>
<evidence type="ECO:0000313" key="8">
    <source>
        <dbReference type="EMBL" id="GGB41154.1"/>
    </source>
</evidence>
<dbReference type="PANTHER" id="PTHR12899">
    <property type="entry name" value="39S RIBOSOMAL PROTEIN L18, MITOCHONDRIAL"/>
    <property type="match status" value="1"/>
</dbReference>
<evidence type="ECO:0000313" key="9">
    <source>
        <dbReference type="Proteomes" id="UP000603352"/>
    </source>
</evidence>
<comment type="caution">
    <text evidence="8">The sequence shown here is derived from an EMBL/GenBank/DDBJ whole genome shotgun (WGS) entry which is preliminary data.</text>
</comment>
<keyword evidence="2 7" id="KW-0699">rRNA-binding</keyword>
<dbReference type="PANTHER" id="PTHR12899:SF3">
    <property type="entry name" value="LARGE RIBOSOMAL SUBUNIT PROTEIN UL18M"/>
    <property type="match status" value="1"/>
</dbReference>
<evidence type="ECO:0000256" key="3">
    <source>
        <dbReference type="ARBA" id="ARBA00022884"/>
    </source>
</evidence>
<dbReference type="InterPro" id="IPR057268">
    <property type="entry name" value="Ribosomal_L18"/>
</dbReference>
<evidence type="ECO:0000256" key="1">
    <source>
        <dbReference type="ARBA" id="ARBA00007116"/>
    </source>
</evidence>
<accession>A0ABQ1IIE8</accession>
<keyword evidence="3 7" id="KW-0694">RNA-binding</keyword>
<comment type="subunit">
    <text evidence="7">Part of the 50S ribosomal subunit; part of the 5S rRNA/L5/L18/L25 subcomplex. Contacts the 5S and 23S rRNAs.</text>
</comment>
<keyword evidence="5 7" id="KW-0687">Ribonucleoprotein</keyword>
<dbReference type="Proteomes" id="UP000603352">
    <property type="component" value="Unassembled WGS sequence"/>
</dbReference>
<gene>
    <name evidence="7 8" type="primary">rplR</name>
    <name evidence="8" type="ORF">GCM10011505_23270</name>
</gene>
<dbReference type="InterPro" id="IPR005484">
    <property type="entry name" value="Ribosomal_uL18_bac/plant/anim"/>
</dbReference>
<evidence type="ECO:0000256" key="7">
    <source>
        <dbReference type="HAMAP-Rule" id="MF_01337"/>
    </source>
</evidence>
<dbReference type="Pfam" id="PF00861">
    <property type="entry name" value="Ribosomal_L18p"/>
    <property type="match status" value="1"/>
</dbReference>
<evidence type="ECO:0000256" key="5">
    <source>
        <dbReference type="ARBA" id="ARBA00023274"/>
    </source>
</evidence>
<protein>
    <recommendedName>
        <fullName evidence="6 7">Large ribosomal subunit protein uL18</fullName>
    </recommendedName>
</protein>
<name>A0ABQ1IIE8_9PROT</name>
<comment type="similarity">
    <text evidence="1 7">Belongs to the universal ribosomal protein uL18 family.</text>
</comment>
<dbReference type="CDD" id="cd00432">
    <property type="entry name" value="Ribosomal_L18_L5e"/>
    <property type="match status" value="1"/>
</dbReference>
<dbReference type="EMBL" id="BMDZ01000024">
    <property type="protein sequence ID" value="GGB41154.1"/>
    <property type="molecule type" value="Genomic_DNA"/>
</dbReference>